<gene>
    <name evidence="4" type="ORF">C4B63_11g83</name>
</gene>
<reference evidence="4 5" key="1">
    <citation type="journal article" date="2018" name="Microb. Genom.">
        <title>Expanding an expanded genome: long-read sequencing of Trypanosoma cruzi.</title>
        <authorList>
            <person name="Berna L."/>
            <person name="Rodriguez M."/>
            <person name="Chiribao M.L."/>
            <person name="Parodi-Talice A."/>
            <person name="Pita S."/>
            <person name="Rijo G."/>
            <person name="Alvarez-Valin F."/>
            <person name="Robello C."/>
        </authorList>
    </citation>
    <scope>NUCLEOTIDE SEQUENCE [LARGE SCALE GENOMIC DNA]</scope>
    <source>
        <strain evidence="4 5">Dm28c</strain>
    </source>
</reference>
<keyword evidence="4" id="KW-0396">Initiation factor</keyword>
<dbReference type="VEuPathDB" id="TriTrypDB:TcCLB.510089.200"/>
<dbReference type="EMBL" id="PRFA01000011">
    <property type="protein sequence ID" value="PWU98712.1"/>
    <property type="molecule type" value="Genomic_DNA"/>
</dbReference>
<dbReference type="AlphaFoldDB" id="A0A2V2VTD4"/>
<dbReference type="Proteomes" id="UP000246121">
    <property type="component" value="Unassembled WGS sequence"/>
</dbReference>
<dbReference type="OrthoDB" id="269301at2759"/>
<evidence type="ECO:0000313" key="4">
    <source>
        <dbReference type="EMBL" id="PWU98712.1"/>
    </source>
</evidence>
<organism evidence="4 5">
    <name type="scientific">Trypanosoma cruzi</name>
    <dbReference type="NCBI Taxonomy" id="5693"/>
    <lineage>
        <taxon>Eukaryota</taxon>
        <taxon>Discoba</taxon>
        <taxon>Euglenozoa</taxon>
        <taxon>Kinetoplastea</taxon>
        <taxon>Metakinetoplastina</taxon>
        <taxon>Trypanosomatida</taxon>
        <taxon>Trypanosomatidae</taxon>
        <taxon>Trypanosoma</taxon>
        <taxon>Schizotrypanum</taxon>
    </lineage>
</organism>
<keyword evidence="2" id="KW-0732">Signal</keyword>
<proteinExistence type="predicted"/>
<dbReference type="VEuPathDB" id="TriTrypDB:TcCL_NonESM05374"/>
<dbReference type="Gene3D" id="3.40.140.10">
    <property type="entry name" value="Cytidine Deaminase, domain 2"/>
    <property type="match status" value="1"/>
</dbReference>
<accession>A0A2V2VTD4</accession>
<dbReference type="VEuPathDB" id="TriTrypDB:TCDM_03940"/>
<feature type="chain" id="PRO_5030058727" evidence="2">
    <location>
        <begin position="17"/>
        <end position="345"/>
    </location>
</feature>
<dbReference type="VEuPathDB" id="TriTrypDB:Tc_MARK_5050"/>
<dbReference type="VEuPathDB" id="TriTrypDB:BCY84_13520"/>
<feature type="signal peptide" evidence="2">
    <location>
        <begin position="1"/>
        <end position="16"/>
    </location>
</feature>
<comment type="caution">
    <text evidence="4">The sequence shown here is derived from an EMBL/GenBank/DDBJ whole genome shotgun (WGS) entry which is preliminary data.</text>
</comment>
<evidence type="ECO:0000313" key="5">
    <source>
        <dbReference type="Proteomes" id="UP000246121"/>
    </source>
</evidence>
<dbReference type="VEuPathDB" id="TriTrypDB:ECC02_002260"/>
<feature type="region of interest" description="Disordered" evidence="1">
    <location>
        <begin position="316"/>
        <end position="345"/>
    </location>
</feature>
<dbReference type="Pfam" id="PF01398">
    <property type="entry name" value="JAB"/>
    <property type="match status" value="1"/>
</dbReference>
<evidence type="ECO:0000259" key="3">
    <source>
        <dbReference type="Pfam" id="PF01398"/>
    </source>
</evidence>
<dbReference type="VEuPathDB" id="TriTrypDB:TCSYLVIO_006348"/>
<protein>
    <submittedName>
        <fullName evidence="4">Eukaryotic translation initiation factor 3 subunit F</fullName>
    </submittedName>
</protein>
<dbReference type="VEuPathDB" id="TriTrypDB:TcG_06067"/>
<keyword evidence="4" id="KW-0648">Protein biosynthesis</keyword>
<dbReference type="GO" id="GO:0008237">
    <property type="term" value="F:metallopeptidase activity"/>
    <property type="evidence" value="ECO:0007669"/>
    <property type="project" value="InterPro"/>
</dbReference>
<dbReference type="VEuPathDB" id="TriTrypDB:TcCLB.510421.210"/>
<dbReference type="InterPro" id="IPR000555">
    <property type="entry name" value="JAMM/MPN+_dom"/>
</dbReference>
<name>A0A2V2VTD4_TRYCR</name>
<feature type="domain" description="JAB1/MPN/MOV34 metalloenzyme" evidence="3">
    <location>
        <begin position="7"/>
        <end position="88"/>
    </location>
</feature>
<dbReference type="VEuPathDB" id="TriTrypDB:TcBrA4_0105360"/>
<dbReference type="VEuPathDB" id="TriTrypDB:C3747_45g257"/>
<dbReference type="VEuPathDB" id="TriTrypDB:C4B63_11g83"/>
<dbReference type="GO" id="GO:0003743">
    <property type="term" value="F:translation initiation factor activity"/>
    <property type="evidence" value="ECO:0007669"/>
    <property type="project" value="UniProtKB-KW"/>
</dbReference>
<sequence length="345" mass="38549">MAQMMGTLVLPPFVAAAIVEHAKRRRNSAGYLVGSRSGNQITVTDYIPCTHESTSDVRTRAYAEELKERVSLKKCYTPSITLVGWYAAATPEPGKERAFDLWCQAPGASFSKIRSHNQAVMLLGRMPTAADLGIRWEAYITSNMNDGDSLQCERMQQLTVSIEAETPSMNVILAEMISKTLYNGCMPYPTNRITNLDRVAVEAESREAEFGRKDNSRNDAEPRPVEAALLNVQNKLHQAISHARAILVAGNKNKSERQNESAAVVENYETILAEKSQQSSRDDFITESYKDALMIKYTAALLRRHVMEIERHGRQELKEKTQHGHGHGQNNTSSPRGPRKLGAFR</sequence>
<evidence type="ECO:0000256" key="1">
    <source>
        <dbReference type="SAM" id="MobiDB-lite"/>
    </source>
</evidence>
<evidence type="ECO:0000256" key="2">
    <source>
        <dbReference type="SAM" id="SignalP"/>
    </source>
</evidence>